<evidence type="ECO:0000259" key="1">
    <source>
        <dbReference type="Pfam" id="PF04542"/>
    </source>
</evidence>
<dbReference type="Gene3D" id="1.10.1740.10">
    <property type="match status" value="1"/>
</dbReference>
<proteinExistence type="predicted"/>
<dbReference type="InterPro" id="IPR007627">
    <property type="entry name" value="RNA_pol_sigma70_r2"/>
</dbReference>
<dbReference type="InterPro" id="IPR013325">
    <property type="entry name" value="RNA_pol_sigma_r2"/>
</dbReference>
<dbReference type="EMBL" id="MT141403">
    <property type="protein sequence ID" value="QJA60284.1"/>
    <property type="molecule type" value="Genomic_DNA"/>
</dbReference>
<dbReference type="SUPFAM" id="SSF88946">
    <property type="entry name" value="Sigma2 domain of RNA polymerase sigma factors"/>
    <property type="match status" value="1"/>
</dbReference>
<dbReference type="GO" id="GO:0003700">
    <property type="term" value="F:DNA-binding transcription factor activity"/>
    <property type="evidence" value="ECO:0007669"/>
    <property type="project" value="InterPro"/>
</dbReference>
<accession>A0A6M3ISJ6</accession>
<gene>
    <name evidence="3" type="ORF">MM415A01252_0004</name>
    <name evidence="2" type="ORF">MM415B01142_0011</name>
</gene>
<dbReference type="AlphaFoldDB" id="A0A6M3ISJ6"/>
<evidence type="ECO:0000313" key="3">
    <source>
        <dbReference type="EMBL" id="QJA77645.1"/>
    </source>
</evidence>
<protein>
    <submittedName>
        <fullName evidence="2">Putative sigma-70 region domain containing protein</fullName>
    </submittedName>
</protein>
<feature type="domain" description="RNA polymerase sigma-70 region 2" evidence="1">
    <location>
        <begin position="36"/>
        <end position="101"/>
    </location>
</feature>
<organism evidence="2">
    <name type="scientific">viral metagenome</name>
    <dbReference type="NCBI Taxonomy" id="1070528"/>
    <lineage>
        <taxon>unclassified sequences</taxon>
        <taxon>metagenomes</taxon>
        <taxon>organismal metagenomes</taxon>
    </lineage>
</organism>
<dbReference type="Pfam" id="PF04542">
    <property type="entry name" value="Sigma70_r2"/>
    <property type="match status" value="1"/>
</dbReference>
<dbReference type="EMBL" id="MT142294">
    <property type="protein sequence ID" value="QJA77645.1"/>
    <property type="molecule type" value="Genomic_DNA"/>
</dbReference>
<dbReference type="GO" id="GO:0006352">
    <property type="term" value="P:DNA-templated transcription initiation"/>
    <property type="evidence" value="ECO:0007669"/>
    <property type="project" value="InterPro"/>
</dbReference>
<evidence type="ECO:0000313" key="2">
    <source>
        <dbReference type="EMBL" id="QJA60284.1"/>
    </source>
</evidence>
<reference evidence="2" key="1">
    <citation type="submission" date="2020-03" db="EMBL/GenBank/DDBJ databases">
        <title>The deep terrestrial virosphere.</title>
        <authorList>
            <person name="Holmfeldt K."/>
            <person name="Nilsson E."/>
            <person name="Simone D."/>
            <person name="Lopez-Fernandez M."/>
            <person name="Wu X."/>
            <person name="de Brujin I."/>
            <person name="Lundin D."/>
            <person name="Andersson A."/>
            <person name="Bertilsson S."/>
            <person name="Dopson M."/>
        </authorList>
    </citation>
    <scope>NUCLEOTIDE SEQUENCE</scope>
    <source>
        <strain evidence="3">MM415A01252</strain>
        <strain evidence="2">MM415B01142</strain>
    </source>
</reference>
<name>A0A6M3ISJ6_9ZZZZ</name>
<sequence length="133" mass="15555">MKKKKNIYLENSDILTELTEFRKKGIVSEELGIMIVKIANNYSKLGSFSGYTWREDMVSEAVLTCIKYLHNFNPDKSSNPFSYITTICKNAFINYITKQKKHSNIKDICFKNKDIFNETGYVEKAINYERIIE</sequence>